<gene>
    <name evidence="6" type="ORF">AMJ87_05845</name>
</gene>
<dbReference type="Pfam" id="PF13860">
    <property type="entry name" value="FlgD_ig"/>
    <property type="match status" value="1"/>
</dbReference>
<dbReference type="EMBL" id="LJUO01000043">
    <property type="protein sequence ID" value="KPK72052.1"/>
    <property type="molecule type" value="Genomic_DNA"/>
</dbReference>
<feature type="signal peptide" evidence="2">
    <location>
        <begin position="1"/>
        <end position="21"/>
    </location>
</feature>
<feature type="domain" description="FlgD/Vpr Ig-like" evidence="4">
    <location>
        <begin position="379"/>
        <end position="439"/>
    </location>
</feature>
<dbReference type="InterPro" id="IPR004843">
    <property type="entry name" value="Calcineurin-like_PHP"/>
</dbReference>
<comment type="caution">
    <text evidence="6">The sequence shown here is derived from an EMBL/GenBank/DDBJ whole genome shotgun (WGS) entry which is preliminary data.</text>
</comment>
<dbReference type="InterPro" id="IPR025965">
    <property type="entry name" value="FlgD/Vpr_Ig-like"/>
</dbReference>
<evidence type="ECO:0000259" key="4">
    <source>
        <dbReference type="Pfam" id="PF13860"/>
    </source>
</evidence>
<feature type="domain" description="Calcineurin-like phosphoesterase" evidence="3">
    <location>
        <begin position="114"/>
        <end position="287"/>
    </location>
</feature>
<dbReference type="Gene3D" id="3.60.21.10">
    <property type="match status" value="1"/>
</dbReference>
<feature type="domain" description="Purple acid phosphatase N-terminal" evidence="5">
    <location>
        <begin position="29"/>
        <end position="104"/>
    </location>
</feature>
<feature type="chain" id="PRO_5006646923" description="Fibronectin type-III domain-containing protein" evidence="2">
    <location>
        <begin position="22"/>
        <end position="457"/>
    </location>
</feature>
<dbReference type="PANTHER" id="PTHR22953">
    <property type="entry name" value="ACID PHOSPHATASE RELATED"/>
    <property type="match status" value="1"/>
</dbReference>
<evidence type="ECO:0000256" key="1">
    <source>
        <dbReference type="ARBA" id="ARBA00022729"/>
    </source>
</evidence>
<accession>A0A0S8GI83</accession>
<dbReference type="InterPro" id="IPR008963">
    <property type="entry name" value="Purple_acid_Pase-like_N"/>
</dbReference>
<dbReference type="GO" id="GO:0003993">
    <property type="term" value="F:acid phosphatase activity"/>
    <property type="evidence" value="ECO:0007669"/>
    <property type="project" value="InterPro"/>
</dbReference>
<evidence type="ECO:0008006" key="8">
    <source>
        <dbReference type="Google" id="ProtNLM"/>
    </source>
</evidence>
<dbReference type="SUPFAM" id="SSF49363">
    <property type="entry name" value="Purple acid phosphatase, N-terminal domain"/>
    <property type="match status" value="1"/>
</dbReference>
<evidence type="ECO:0000256" key="2">
    <source>
        <dbReference type="SAM" id="SignalP"/>
    </source>
</evidence>
<keyword evidence="1 2" id="KW-0732">Signal</keyword>
<proteinExistence type="predicted"/>
<dbReference type="AlphaFoldDB" id="A0A0S8GI83"/>
<evidence type="ECO:0000259" key="5">
    <source>
        <dbReference type="Pfam" id="PF16656"/>
    </source>
</evidence>
<evidence type="ECO:0000313" key="6">
    <source>
        <dbReference type="EMBL" id="KPK72052.1"/>
    </source>
</evidence>
<evidence type="ECO:0000259" key="3">
    <source>
        <dbReference type="Pfam" id="PF00149"/>
    </source>
</evidence>
<dbReference type="Proteomes" id="UP000051096">
    <property type="component" value="Unassembled WGS sequence"/>
</dbReference>
<evidence type="ECO:0000313" key="7">
    <source>
        <dbReference type="Proteomes" id="UP000051096"/>
    </source>
</evidence>
<dbReference type="Gene3D" id="2.60.40.4070">
    <property type="match status" value="1"/>
</dbReference>
<dbReference type="Gene3D" id="2.60.40.380">
    <property type="entry name" value="Purple acid phosphatase-like, N-terminal"/>
    <property type="match status" value="1"/>
</dbReference>
<dbReference type="SUPFAM" id="SSF56300">
    <property type="entry name" value="Metallo-dependent phosphatases"/>
    <property type="match status" value="1"/>
</dbReference>
<dbReference type="PANTHER" id="PTHR22953:SF153">
    <property type="entry name" value="PURPLE ACID PHOSPHATASE"/>
    <property type="match status" value="1"/>
</dbReference>
<organism evidence="6 7">
    <name type="scientific">candidate division WOR_3 bacterium SM23_60</name>
    <dbReference type="NCBI Taxonomy" id="1703780"/>
    <lineage>
        <taxon>Bacteria</taxon>
        <taxon>Bacteria division WOR-3</taxon>
    </lineage>
</organism>
<reference evidence="6 7" key="1">
    <citation type="journal article" date="2015" name="Microbiome">
        <title>Genomic resolution of linkages in carbon, nitrogen, and sulfur cycling among widespread estuary sediment bacteria.</title>
        <authorList>
            <person name="Baker B.J."/>
            <person name="Lazar C.S."/>
            <person name="Teske A.P."/>
            <person name="Dick G.J."/>
        </authorList>
    </citation>
    <scope>NUCLEOTIDE SEQUENCE [LARGE SCALE GENOMIC DNA]</scope>
    <source>
        <strain evidence="6">SM23_60</strain>
    </source>
</reference>
<protein>
    <recommendedName>
        <fullName evidence="8">Fibronectin type-III domain-containing protein</fullName>
    </recommendedName>
</protein>
<dbReference type="GO" id="GO:0046872">
    <property type="term" value="F:metal ion binding"/>
    <property type="evidence" value="ECO:0007669"/>
    <property type="project" value="InterPro"/>
</dbReference>
<name>A0A0S8GI83_UNCW3</name>
<dbReference type="InterPro" id="IPR039331">
    <property type="entry name" value="PAPs-like"/>
</dbReference>
<dbReference type="InterPro" id="IPR015914">
    <property type="entry name" value="PAPs_N"/>
</dbReference>
<dbReference type="InterPro" id="IPR029052">
    <property type="entry name" value="Metallo-depent_PP-like"/>
</dbReference>
<sequence length="457" mass="51720">MKRIFLIVLSLITISAHSVLAFCPFDSKPYITPTTSPQNSVCISWNTDTPESTIVAYGVTLALEDTLRLDSVRSYHHAALTDLLSETRYYYRVVPDGERYQFCTFPQQSNTLSFVAFGDTRSDSVAHQSVINRMAAFSFDFIMHTGDLVNDGDRTIDWRIFFNIEDTVLPYNRFLPVIGNHEAPFWPYDTLFFLPDSEDYYSVNHGNTHYTMLNTETDLYGAQRDWLTADLQIASSDTSIDWIFVSLHRPPYSSGNHGSQLDVREAWCRLFEEYGVDIVFAGHDHSYERTDSINGVIYIVTGGGGAPLRDVGTSSWTMYSEKTYHFCHVQITDRTLLLRAIKPDGTVFDSLIVDKSTRTDEHTQRAGNAMVVSPNPFTEEVTIQYSLTTPQRVCARVYDRAGRYVNTLVNGVQQPGTHTAVWYGEDTRGQAVNAGSYYVILVIDGLVTRKKVVRIVK</sequence>
<dbReference type="Pfam" id="PF00149">
    <property type="entry name" value="Metallophos"/>
    <property type="match status" value="1"/>
</dbReference>
<dbReference type="Pfam" id="PF16656">
    <property type="entry name" value="Pur_ac_phosph_N"/>
    <property type="match status" value="1"/>
</dbReference>